<feature type="domain" description="Protein kinase" evidence="9">
    <location>
        <begin position="4"/>
        <end position="256"/>
    </location>
</feature>
<keyword evidence="5 10" id="KW-0418">Kinase</keyword>
<keyword evidence="4" id="KW-0547">Nucleotide-binding</keyword>
<dbReference type="InterPro" id="IPR011009">
    <property type="entry name" value="Kinase-like_dom_sf"/>
</dbReference>
<dbReference type="InterPro" id="IPR000719">
    <property type="entry name" value="Prot_kinase_dom"/>
</dbReference>
<reference evidence="10" key="1">
    <citation type="submission" date="2015-07" db="EMBL/GenBank/DDBJ databases">
        <title>Adaptation to a free-living lifestyle via gene acquisitions in the diplomonad Trepomonas sp. PC1.</title>
        <authorList>
            <person name="Xu F."/>
            <person name="Jerlstrom-Hultqvist J."/>
            <person name="Kolisko M."/>
            <person name="Simpson A.G.B."/>
            <person name="Roger A.J."/>
            <person name="Svard S.G."/>
            <person name="Andersson J.O."/>
        </authorList>
    </citation>
    <scope>NUCLEOTIDE SEQUENCE</scope>
    <source>
        <strain evidence="10">PC1</strain>
    </source>
</reference>
<sequence>SNYVQDGEVLGKGAQGVVIKLKHKESGKICCLKQVFLKDSSTMQLAQVEMDIMTKLKHQNLIQCVSAKIHRNHALIQMEYADKGDLDSILKTSLSEKLLLNIVAQLTLGCHYLYKNRVIHRDIKPKNILIVTKAGQPLFKLADMGLSKLLDKTDDQTATQLGTPYFMSPECFSGIPYDYKSDIYSLGIVFYYLMEKVLPFKGRSYENQKKIVVLGTYDKIKSSYFSDEAKELCYNMIQKSTTKRFNHQQILTSNVMKQTMVELRQYYALIGADDVVLQITDF</sequence>
<keyword evidence="3" id="KW-0808">Transferase</keyword>
<dbReference type="Pfam" id="PF00069">
    <property type="entry name" value="Pkinase"/>
    <property type="match status" value="1"/>
</dbReference>
<feature type="non-terminal residue" evidence="10">
    <location>
        <position position="282"/>
    </location>
</feature>
<keyword evidence="6" id="KW-0067">ATP-binding</keyword>
<gene>
    <name evidence="10" type="ORF">TPC1_11035</name>
</gene>
<dbReference type="InterPro" id="IPR051131">
    <property type="entry name" value="NEK_Ser/Thr_kinase_NIMA"/>
</dbReference>
<comment type="catalytic activity">
    <reaction evidence="8">
        <text>L-seryl-[protein] + ATP = O-phospho-L-seryl-[protein] + ADP + H(+)</text>
        <dbReference type="Rhea" id="RHEA:17989"/>
        <dbReference type="Rhea" id="RHEA-COMP:9863"/>
        <dbReference type="Rhea" id="RHEA-COMP:11604"/>
        <dbReference type="ChEBI" id="CHEBI:15378"/>
        <dbReference type="ChEBI" id="CHEBI:29999"/>
        <dbReference type="ChEBI" id="CHEBI:30616"/>
        <dbReference type="ChEBI" id="CHEBI:83421"/>
        <dbReference type="ChEBI" id="CHEBI:456216"/>
        <dbReference type="EC" id="2.7.11.1"/>
    </reaction>
</comment>
<dbReference type="PANTHER" id="PTHR44899:SF3">
    <property type="entry name" value="SERINE_THREONINE-PROTEIN KINASE NEK1"/>
    <property type="match status" value="1"/>
</dbReference>
<dbReference type="Gene3D" id="1.10.510.10">
    <property type="entry name" value="Transferase(Phosphotransferase) domain 1"/>
    <property type="match status" value="1"/>
</dbReference>
<evidence type="ECO:0000256" key="1">
    <source>
        <dbReference type="ARBA" id="ARBA00012513"/>
    </source>
</evidence>
<dbReference type="PANTHER" id="PTHR44899">
    <property type="entry name" value="CAMK FAMILY PROTEIN KINASE"/>
    <property type="match status" value="1"/>
</dbReference>
<dbReference type="PROSITE" id="PS50011">
    <property type="entry name" value="PROTEIN_KINASE_DOM"/>
    <property type="match status" value="1"/>
</dbReference>
<comment type="catalytic activity">
    <reaction evidence="7">
        <text>L-threonyl-[protein] + ATP = O-phospho-L-threonyl-[protein] + ADP + H(+)</text>
        <dbReference type="Rhea" id="RHEA:46608"/>
        <dbReference type="Rhea" id="RHEA-COMP:11060"/>
        <dbReference type="Rhea" id="RHEA-COMP:11605"/>
        <dbReference type="ChEBI" id="CHEBI:15378"/>
        <dbReference type="ChEBI" id="CHEBI:30013"/>
        <dbReference type="ChEBI" id="CHEBI:30616"/>
        <dbReference type="ChEBI" id="CHEBI:61977"/>
        <dbReference type="ChEBI" id="CHEBI:456216"/>
        <dbReference type="EC" id="2.7.11.1"/>
    </reaction>
</comment>
<feature type="non-terminal residue" evidence="10">
    <location>
        <position position="1"/>
    </location>
</feature>
<dbReference type="GO" id="GO:0005524">
    <property type="term" value="F:ATP binding"/>
    <property type="evidence" value="ECO:0007669"/>
    <property type="project" value="UniProtKB-KW"/>
</dbReference>
<dbReference type="EMBL" id="GDID01000772">
    <property type="protein sequence ID" value="JAP95834.1"/>
    <property type="molecule type" value="Transcribed_RNA"/>
</dbReference>
<evidence type="ECO:0000256" key="5">
    <source>
        <dbReference type="ARBA" id="ARBA00022777"/>
    </source>
</evidence>
<protein>
    <recommendedName>
        <fullName evidence="1">non-specific serine/threonine protein kinase</fullName>
        <ecNumber evidence="1">2.7.11.1</ecNumber>
    </recommendedName>
</protein>
<evidence type="ECO:0000256" key="2">
    <source>
        <dbReference type="ARBA" id="ARBA00022527"/>
    </source>
</evidence>
<dbReference type="EC" id="2.7.11.1" evidence="1"/>
<evidence type="ECO:0000313" key="10">
    <source>
        <dbReference type="EMBL" id="JAP95834.1"/>
    </source>
</evidence>
<evidence type="ECO:0000256" key="4">
    <source>
        <dbReference type="ARBA" id="ARBA00022741"/>
    </source>
</evidence>
<dbReference type="AlphaFoldDB" id="A0A146KJ21"/>
<keyword evidence="2" id="KW-0723">Serine/threonine-protein kinase</keyword>
<dbReference type="SMART" id="SM00220">
    <property type="entry name" value="S_TKc"/>
    <property type="match status" value="1"/>
</dbReference>
<proteinExistence type="predicted"/>
<evidence type="ECO:0000256" key="8">
    <source>
        <dbReference type="ARBA" id="ARBA00048679"/>
    </source>
</evidence>
<dbReference type="GO" id="GO:0004674">
    <property type="term" value="F:protein serine/threonine kinase activity"/>
    <property type="evidence" value="ECO:0007669"/>
    <property type="project" value="UniProtKB-KW"/>
</dbReference>
<dbReference type="InterPro" id="IPR008271">
    <property type="entry name" value="Ser/Thr_kinase_AS"/>
</dbReference>
<evidence type="ECO:0000256" key="6">
    <source>
        <dbReference type="ARBA" id="ARBA00022840"/>
    </source>
</evidence>
<name>A0A146KJ21_9EUKA</name>
<organism evidence="10">
    <name type="scientific">Trepomonas sp. PC1</name>
    <dbReference type="NCBI Taxonomy" id="1076344"/>
    <lineage>
        <taxon>Eukaryota</taxon>
        <taxon>Metamonada</taxon>
        <taxon>Diplomonadida</taxon>
        <taxon>Hexamitidae</taxon>
        <taxon>Hexamitinae</taxon>
        <taxon>Trepomonas</taxon>
    </lineage>
</organism>
<accession>A0A146KJ21</accession>
<dbReference type="SUPFAM" id="SSF56112">
    <property type="entry name" value="Protein kinase-like (PK-like)"/>
    <property type="match status" value="1"/>
</dbReference>
<dbReference type="PROSITE" id="PS00108">
    <property type="entry name" value="PROTEIN_KINASE_ST"/>
    <property type="match status" value="1"/>
</dbReference>
<evidence type="ECO:0000259" key="9">
    <source>
        <dbReference type="PROSITE" id="PS50011"/>
    </source>
</evidence>
<evidence type="ECO:0000256" key="7">
    <source>
        <dbReference type="ARBA" id="ARBA00047899"/>
    </source>
</evidence>
<evidence type="ECO:0000256" key="3">
    <source>
        <dbReference type="ARBA" id="ARBA00022679"/>
    </source>
</evidence>